<evidence type="ECO:0000256" key="2">
    <source>
        <dbReference type="ARBA" id="ARBA00022723"/>
    </source>
</evidence>
<reference evidence="6" key="1">
    <citation type="submission" date="2021-04" db="EMBL/GenBank/DDBJ databases">
        <title>Pseudonocardia sp. nov., isolated from sandy soil of mangrove forest.</title>
        <authorList>
            <person name="Zan Z."/>
            <person name="Huang R."/>
            <person name="Liu W."/>
        </authorList>
    </citation>
    <scope>NUCLEOTIDE SEQUENCE</scope>
    <source>
        <strain evidence="6">S2-4</strain>
    </source>
</reference>
<keyword evidence="4" id="KW-0411">Iron-sulfur</keyword>
<dbReference type="Gene3D" id="2.102.10.10">
    <property type="entry name" value="Rieske [2Fe-2S] iron-sulphur domain"/>
    <property type="match status" value="1"/>
</dbReference>
<dbReference type="RefSeq" id="WP_252440938.1">
    <property type="nucleotide sequence ID" value="NZ_JAGSOV010000041.1"/>
</dbReference>
<dbReference type="InterPro" id="IPR017941">
    <property type="entry name" value="Rieske_2Fe-2S"/>
</dbReference>
<proteinExistence type="predicted"/>
<dbReference type="InterPro" id="IPR036922">
    <property type="entry name" value="Rieske_2Fe-2S_sf"/>
</dbReference>
<dbReference type="PANTHER" id="PTHR21496:SF23">
    <property type="entry name" value="3-PHENYLPROPIONATE_CINNAMIC ACID DIOXYGENASE FERREDOXIN SUBUNIT"/>
    <property type="match status" value="1"/>
</dbReference>
<evidence type="ECO:0000256" key="3">
    <source>
        <dbReference type="ARBA" id="ARBA00023004"/>
    </source>
</evidence>
<dbReference type="Pfam" id="PF00355">
    <property type="entry name" value="Rieske"/>
    <property type="match status" value="1"/>
</dbReference>
<keyword evidence="3" id="KW-0408">Iron</keyword>
<keyword evidence="7" id="KW-1185">Reference proteome</keyword>
<dbReference type="PROSITE" id="PS51296">
    <property type="entry name" value="RIESKE"/>
    <property type="match status" value="1"/>
</dbReference>
<organism evidence="6 7">
    <name type="scientific">Pseudonocardia humida</name>
    <dbReference type="NCBI Taxonomy" id="2800819"/>
    <lineage>
        <taxon>Bacteria</taxon>
        <taxon>Bacillati</taxon>
        <taxon>Actinomycetota</taxon>
        <taxon>Actinomycetes</taxon>
        <taxon>Pseudonocardiales</taxon>
        <taxon>Pseudonocardiaceae</taxon>
        <taxon>Pseudonocardia</taxon>
    </lineage>
</organism>
<evidence type="ECO:0000256" key="4">
    <source>
        <dbReference type="ARBA" id="ARBA00023014"/>
    </source>
</evidence>
<name>A0ABT1A330_9PSEU</name>
<dbReference type="Proteomes" id="UP001165283">
    <property type="component" value="Unassembled WGS sequence"/>
</dbReference>
<keyword evidence="1" id="KW-0001">2Fe-2S</keyword>
<feature type="domain" description="Rieske" evidence="5">
    <location>
        <begin position="4"/>
        <end position="109"/>
    </location>
</feature>
<dbReference type="PANTHER" id="PTHR21496">
    <property type="entry name" value="FERREDOXIN-RELATED"/>
    <property type="match status" value="1"/>
</dbReference>
<keyword evidence="2" id="KW-0479">Metal-binding</keyword>
<protein>
    <submittedName>
        <fullName evidence="6">Rieske (2Fe-2S) protein</fullName>
    </submittedName>
</protein>
<gene>
    <name evidence="6" type="ORF">KDL28_19955</name>
</gene>
<evidence type="ECO:0000259" key="5">
    <source>
        <dbReference type="PROSITE" id="PS51296"/>
    </source>
</evidence>
<evidence type="ECO:0000313" key="6">
    <source>
        <dbReference type="EMBL" id="MCO1657335.1"/>
    </source>
</evidence>
<evidence type="ECO:0000256" key="1">
    <source>
        <dbReference type="ARBA" id="ARBA00022714"/>
    </source>
</evidence>
<evidence type="ECO:0000313" key="7">
    <source>
        <dbReference type="Proteomes" id="UP001165283"/>
    </source>
</evidence>
<dbReference type="EMBL" id="JAGSOV010000041">
    <property type="protein sequence ID" value="MCO1657335.1"/>
    <property type="molecule type" value="Genomic_DNA"/>
</dbReference>
<dbReference type="SUPFAM" id="SSF50022">
    <property type="entry name" value="ISP domain"/>
    <property type="match status" value="1"/>
</dbReference>
<comment type="caution">
    <text evidence="6">The sequence shown here is derived from an EMBL/GenBank/DDBJ whole genome shotgun (WGS) entry which is preliminary data.</text>
</comment>
<sequence length="139" mass="15717">MAAHVVATVDEIPPGQRKIVEVDGRSIGVFNVAGRYYALRNTCPHAGARLCEGTLSGLVTSRSPGEYTYERDGEILRCPWHGWEFDVTTGRSWFDPDRTRVRSYETTVEPDPPPGPRPGPYVAERYEVEVRRRYVVVHV</sequence>
<dbReference type="CDD" id="cd03467">
    <property type="entry name" value="Rieske"/>
    <property type="match status" value="1"/>
</dbReference>
<accession>A0ABT1A330</accession>